<evidence type="ECO:0000256" key="5">
    <source>
        <dbReference type="ARBA" id="ARBA00023136"/>
    </source>
</evidence>
<gene>
    <name evidence="8" type="ORF">WR25_19730</name>
</gene>
<evidence type="ECO:0000256" key="1">
    <source>
        <dbReference type="ARBA" id="ARBA00004141"/>
    </source>
</evidence>
<feature type="transmembrane region" description="Helical" evidence="6">
    <location>
        <begin position="197"/>
        <end position="220"/>
    </location>
</feature>
<feature type="transmembrane region" description="Helical" evidence="6">
    <location>
        <begin position="131"/>
        <end position="154"/>
    </location>
</feature>
<dbReference type="InterPro" id="IPR005829">
    <property type="entry name" value="Sugar_transporter_CS"/>
</dbReference>
<feature type="transmembrane region" description="Helical" evidence="6">
    <location>
        <begin position="166"/>
        <end position="191"/>
    </location>
</feature>
<dbReference type="GO" id="GO:0005886">
    <property type="term" value="C:plasma membrane"/>
    <property type="evidence" value="ECO:0007669"/>
    <property type="project" value="UniProtKB-SubCell"/>
</dbReference>
<feature type="transmembrane region" description="Helical" evidence="6">
    <location>
        <begin position="232"/>
        <end position="250"/>
    </location>
</feature>
<keyword evidence="3 6" id="KW-0812">Transmembrane</keyword>
<dbReference type="EMBL" id="LIAE01009710">
    <property type="protein sequence ID" value="PAV68681.1"/>
    <property type="molecule type" value="Genomic_DNA"/>
</dbReference>
<dbReference type="STRING" id="2018661.A0A2A2K444"/>
<dbReference type="Pfam" id="PF07690">
    <property type="entry name" value="MFS_1"/>
    <property type="match status" value="2"/>
</dbReference>
<dbReference type="GO" id="GO:0022857">
    <property type="term" value="F:transmembrane transporter activity"/>
    <property type="evidence" value="ECO:0007669"/>
    <property type="project" value="InterPro"/>
</dbReference>
<dbReference type="PANTHER" id="PTHR42718:SF9">
    <property type="entry name" value="MAJOR FACILITATOR SUPERFAMILY MULTIDRUG TRANSPORTER MFSC"/>
    <property type="match status" value="1"/>
</dbReference>
<dbReference type="AlphaFoldDB" id="A0A2A2K444"/>
<reference evidence="8 9" key="1">
    <citation type="journal article" date="2017" name="Curr. Biol.">
        <title>Genome architecture and evolution of a unichromosomal asexual nematode.</title>
        <authorList>
            <person name="Fradin H."/>
            <person name="Zegar C."/>
            <person name="Gutwein M."/>
            <person name="Lucas J."/>
            <person name="Kovtun M."/>
            <person name="Corcoran D."/>
            <person name="Baugh L.R."/>
            <person name="Kiontke K."/>
            <person name="Gunsalus K."/>
            <person name="Fitch D.H."/>
            <person name="Piano F."/>
        </authorList>
    </citation>
    <scope>NUCLEOTIDE SEQUENCE [LARGE SCALE GENOMIC DNA]</scope>
    <source>
        <strain evidence="8">PF1309</strain>
    </source>
</reference>
<keyword evidence="4 6" id="KW-1133">Transmembrane helix</keyword>
<dbReference type="SUPFAM" id="SSF103473">
    <property type="entry name" value="MFS general substrate transporter"/>
    <property type="match status" value="1"/>
</dbReference>
<dbReference type="OrthoDB" id="3437016at2759"/>
<feature type="transmembrane region" description="Helical" evidence="6">
    <location>
        <begin position="77"/>
        <end position="100"/>
    </location>
</feature>
<evidence type="ECO:0000256" key="3">
    <source>
        <dbReference type="ARBA" id="ARBA00022692"/>
    </source>
</evidence>
<dbReference type="InterPro" id="IPR011701">
    <property type="entry name" value="MFS"/>
</dbReference>
<dbReference type="Proteomes" id="UP000218231">
    <property type="component" value="Unassembled WGS sequence"/>
</dbReference>
<evidence type="ECO:0000313" key="8">
    <source>
        <dbReference type="EMBL" id="PAV68681.1"/>
    </source>
</evidence>
<feature type="transmembrane region" description="Helical" evidence="6">
    <location>
        <begin position="44"/>
        <end position="65"/>
    </location>
</feature>
<evidence type="ECO:0000313" key="9">
    <source>
        <dbReference type="Proteomes" id="UP000218231"/>
    </source>
</evidence>
<evidence type="ECO:0000256" key="4">
    <source>
        <dbReference type="ARBA" id="ARBA00022989"/>
    </source>
</evidence>
<keyword evidence="2" id="KW-0813">Transport</keyword>
<feature type="transmembrane region" description="Helical" evidence="6">
    <location>
        <begin position="262"/>
        <end position="283"/>
    </location>
</feature>
<dbReference type="PROSITE" id="PS50850">
    <property type="entry name" value="MFS"/>
    <property type="match status" value="1"/>
</dbReference>
<dbReference type="Gene3D" id="1.20.1720.10">
    <property type="entry name" value="Multidrug resistance protein D"/>
    <property type="match status" value="1"/>
</dbReference>
<protein>
    <recommendedName>
        <fullName evidence="7">Major facilitator superfamily (MFS) profile domain-containing protein</fullName>
    </recommendedName>
</protein>
<feature type="transmembrane region" description="Helical" evidence="6">
    <location>
        <begin position="304"/>
        <end position="323"/>
    </location>
</feature>
<dbReference type="PROSITE" id="PS00217">
    <property type="entry name" value="SUGAR_TRANSPORT_2"/>
    <property type="match status" value="1"/>
</dbReference>
<dbReference type="PANTHER" id="PTHR42718">
    <property type="entry name" value="MAJOR FACILITATOR SUPERFAMILY MULTIDRUG TRANSPORTER MFSC"/>
    <property type="match status" value="1"/>
</dbReference>
<accession>A0A2A2K444</accession>
<dbReference type="InterPro" id="IPR020846">
    <property type="entry name" value="MFS_dom"/>
</dbReference>
<comment type="subcellular location">
    <subcellularLocation>
        <location evidence="1">Membrane</location>
        <topology evidence="1">Multi-pass membrane protein</topology>
    </subcellularLocation>
</comment>
<keyword evidence="9" id="KW-1185">Reference proteome</keyword>
<sequence>MTYRYRVATIFLMGFFIDCINLFMPTVALPRIAAEFAIGNASSAWVGNAYMLGLTLAVPVSTWLANRWGARRLLSAAMLAFSVAVWGCGEAQSFAALITWRLVQGMAGGLLIPVGQALTFELFQGPERARVSTLVMAVALLAPALSPTLGGLIVDHGRWPWVFHSNIPLTLVYHAIPGVFTGVNLLNIFYLQDVLQLSAQATGLFMLLYAAGAFAAMLLAGRLYNRVGAARLLLLGMLMHSLGICLLVMVETPADNALLMAAYGLMGIGGGIGANTAQTTALLDFGGERMQQASVLWNLNRQMAFSVGAALLLMIFNLLLAGLSTPDAYHLTFSLAALLGLAPLMTLHTLPPENPRHA</sequence>
<evidence type="ECO:0000259" key="7">
    <source>
        <dbReference type="PROSITE" id="PS50850"/>
    </source>
</evidence>
<feature type="transmembrane region" description="Helical" evidence="6">
    <location>
        <begin position="7"/>
        <end position="24"/>
    </location>
</feature>
<feature type="transmembrane region" description="Helical" evidence="6">
    <location>
        <begin position="329"/>
        <end position="350"/>
    </location>
</feature>
<dbReference type="InterPro" id="IPR036259">
    <property type="entry name" value="MFS_trans_sf"/>
</dbReference>
<feature type="domain" description="Major facilitator superfamily (MFS) profile" evidence="7">
    <location>
        <begin position="7"/>
        <end position="358"/>
    </location>
</feature>
<organism evidence="8 9">
    <name type="scientific">Diploscapter pachys</name>
    <dbReference type="NCBI Taxonomy" id="2018661"/>
    <lineage>
        <taxon>Eukaryota</taxon>
        <taxon>Metazoa</taxon>
        <taxon>Ecdysozoa</taxon>
        <taxon>Nematoda</taxon>
        <taxon>Chromadorea</taxon>
        <taxon>Rhabditida</taxon>
        <taxon>Rhabditina</taxon>
        <taxon>Rhabditomorpha</taxon>
        <taxon>Rhabditoidea</taxon>
        <taxon>Rhabditidae</taxon>
        <taxon>Diploscapter</taxon>
    </lineage>
</organism>
<proteinExistence type="predicted"/>
<comment type="caution">
    <text evidence="8">The sequence shown here is derived from an EMBL/GenBank/DDBJ whole genome shotgun (WGS) entry which is preliminary data.</text>
</comment>
<evidence type="ECO:0000256" key="2">
    <source>
        <dbReference type="ARBA" id="ARBA00022448"/>
    </source>
</evidence>
<keyword evidence="5 6" id="KW-0472">Membrane</keyword>
<dbReference type="Gene3D" id="1.20.1250.20">
    <property type="entry name" value="MFS general substrate transporter like domains"/>
    <property type="match status" value="1"/>
</dbReference>
<evidence type="ECO:0000256" key="6">
    <source>
        <dbReference type="SAM" id="Phobius"/>
    </source>
</evidence>
<name>A0A2A2K444_9BILA</name>